<evidence type="ECO:0000313" key="1">
    <source>
        <dbReference type="EMBL" id="GAA3952755.1"/>
    </source>
</evidence>
<protein>
    <submittedName>
        <fullName evidence="1">Uncharacterized protein</fullName>
    </submittedName>
</protein>
<gene>
    <name evidence="1" type="ORF">GCM10022278_09630</name>
</gene>
<accession>A0ABP7NSH6</accession>
<dbReference type="Proteomes" id="UP001501337">
    <property type="component" value="Unassembled WGS sequence"/>
</dbReference>
<evidence type="ECO:0000313" key="2">
    <source>
        <dbReference type="Proteomes" id="UP001501337"/>
    </source>
</evidence>
<dbReference type="RefSeq" id="WP_344803880.1">
    <property type="nucleotide sequence ID" value="NZ_BAABBO010000002.1"/>
</dbReference>
<organism evidence="1 2">
    <name type="scientific">Allohahella marinimesophila</name>
    <dbReference type="NCBI Taxonomy" id="1054972"/>
    <lineage>
        <taxon>Bacteria</taxon>
        <taxon>Pseudomonadati</taxon>
        <taxon>Pseudomonadota</taxon>
        <taxon>Gammaproteobacteria</taxon>
        <taxon>Oceanospirillales</taxon>
        <taxon>Hahellaceae</taxon>
        <taxon>Allohahella</taxon>
    </lineage>
</organism>
<comment type="caution">
    <text evidence="1">The sequence shown here is derived from an EMBL/GenBank/DDBJ whole genome shotgun (WGS) entry which is preliminary data.</text>
</comment>
<reference evidence="2" key="1">
    <citation type="journal article" date="2019" name="Int. J. Syst. Evol. Microbiol.">
        <title>The Global Catalogue of Microorganisms (GCM) 10K type strain sequencing project: providing services to taxonomists for standard genome sequencing and annotation.</title>
        <authorList>
            <consortium name="The Broad Institute Genomics Platform"/>
            <consortium name="The Broad Institute Genome Sequencing Center for Infectious Disease"/>
            <person name="Wu L."/>
            <person name="Ma J."/>
        </authorList>
    </citation>
    <scope>NUCLEOTIDE SEQUENCE [LARGE SCALE GENOMIC DNA]</scope>
    <source>
        <strain evidence="2">JCM 17555</strain>
    </source>
</reference>
<proteinExistence type="predicted"/>
<name>A0ABP7NSH6_9GAMM</name>
<sequence>MSQIKEPLRSVIKEFYQIECYDPQLISRAIITGKGFAYDSELFRTQLREAIDKNLISPEEYEALTDEDFDTQEDLNAWLEEMYSEIPDRTACTRD</sequence>
<dbReference type="EMBL" id="BAABBO010000002">
    <property type="protein sequence ID" value="GAA3952755.1"/>
    <property type="molecule type" value="Genomic_DNA"/>
</dbReference>
<keyword evidence="2" id="KW-1185">Reference proteome</keyword>